<dbReference type="UniPathway" id="UPA00079"/>
<comment type="pathway">
    <text evidence="8">Quinol/quinone metabolism; 1,4-dihydroxy-2-naphthoate biosynthesis; 1,4-dihydroxy-2-naphthoate from chorismate: step 2/7.</text>
</comment>
<dbReference type="HAMAP" id="MF_01659">
    <property type="entry name" value="MenD"/>
    <property type="match status" value="1"/>
</dbReference>
<evidence type="ECO:0000256" key="4">
    <source>
        <dbReference type="ARBA" id="ARBA00022842"/>
    </source>
</evidence>
<dbReference type="InterPro" id="IPR029035">
    <property type="entry name" value="DHS-like_NAD/FAD-binding_dom"/>
</dbReference>
<accession>A0A0B8QRZ6</accession>
<dbReference type="STRING" id="1481914.JCM19241_4472"/>
<evidence type="ECO:0000256" key="7">
    <source>
        <dbReference type="ARBA" id="ARBA00023239"/>
    </source>
</evidence>
<keyword evidence="2 8" id="KW-0808">Transferase</keyword>
<evidence type="ECO:0000259" key="10">
    <source>
        <dbReference type="Pfam" id="PF12697"/>
    </source>
</evidence>
<dbReference type="CDD" id="cd07037">
    <property type="entry name" value="TPP_PYR_MenD"/>
    <property type="match status" value="1"/>
</dbReference>
<comment type="cofactor">
    <cofactor evidence="8">
        <name>Mg(2+)</name>
        <dbReference type="ChEBI" id="CHEBI:18420"/>
    </cofactor>
    <cofactor evidence="8">
        <name>Mn(2+)</name>
        <dbReference type="ChEBI" id="CHEBI:29035"/>
    </cofactor>
</comment>
<proteinExistence type="inferred from homology"/>
<evidence type="ECO:0000256" key="5">
    <source>
        <dbReference type="ARBA" id="ARBA00023052"/>
    </source>
</evidence>
<dbReference type="GO" id="GO:0030145">
    <property type="term" value="F:manganese ion binding"/>
    <property type="evidence" value="ECO:0007669"/>
    <property type="project" value="UniProtKB-UniRule"/>
</dbReference>
<name>A0A0B8QRZ6_9VIBR</name>
<dbReference type="Proteomes" id="UP000031666">
    <property type="component" value="Unassembled WGS sequence"/>
</dbReference>
<dbReference type="Gene3D" id="3.40.50.970">
    <property type="match status" value="2"/>
</dbReference>
<dbReference type="InterPro" id="IPR004433">
    <property type="entry name" value="MenaQ_synth_MenD"/>
</dbReference>
<evidence type="ECO:0000256" key="2">
    <source>
        <dbReference type="ARBA" id="ARBA00022679"/>
    </source>
</evidence>
<dbReference type="InterPro" id="IPR012001">
    <property type="entry name" value="Thiamin_PyroP_enz_TPP-bd_dom"/>
</dbReference>
<dbReference type="Pfam" id="PF16582">
    <property type="entry name" value="TPP_enzyme_M_2"/>
    <property type="match status" value="1"/>
</dbReference>
<keyword evidence="1 8" id="KW-0474">Menaquinone biosynthesis</keyword>
<keyword evidence="3 8" id="KW-0479">Metal-binding</keyword>
<feature type="domain" description="Menaquinone biosynthesis protein MenD middle" evidence="11">
    <location>
        <begin position="196"/>
        <end position="398"/>
    </location>
</feature>
<dbReference type="InterPro" id="IPR032264">
    <property type="entry name" value="MenD_middle"/>
</dbReference>
<keyword evidence="4 8" id="KW-0460">Magnesium</keyword>
<keyword evidence="7" id="KW-0456">Lyase</keyword>
<dbReference type="CDD" id="cd02009">
    <property type="entry name" value="TPP_SHCHC_synthase"/>
    <property type="match status" value="1"/>
</dbReference>
<evidence type="ECO:0000259" key="11">
    <source>
        <dbReference type="Pfam" id="PF16582"/>
    </source>
</evidence>
<dbReference type="Pfam" id="PF02776">
    <property type="entry name" value="TPP_enzyme_N"/>
    <property type="match status" value="1"/>
</dbReference>
<comment type="cofactor">
    <cofactor evidence="8">
        <name>thiamine diphosphate</name>
        <dbReference type="ChEBI" id="CHEBI:58937"/>
    </cofactor>
    <text evidence="8">Binds 1 thiamine pyrophosphate per subunit.</text>
</comment>
<keyword evidence="6 8" id="KW-0464">Manganese</keyword>
<sequence length="666" mass="72974">MISINALGQAQLNRVWSATLLEELTRFGVSEVCVAPGSRSTPLTLEAELNPKLNLHTHFDERGLGFYALGMAKASKAPVAVVVTSGTAVANLLPAVAEANLTGEKLILLTADRPIDLVGCGANQAIVQSNIFSSHVVRSLELPSPSPQQSFNWLLSTLDDALFAQMAGPIHINCAFPEPLYTEEPVVLADIDEAPKNWLESVTSYSDDFTRSNARFDLEQWLSTHHNRKGLIVVGSTTLGQATHAKALSEELGWPILCDPQSGQSSDWASYDVWLQSSMANKALAQCEVILQFGARLVSKRLLAFIKKQAGVWSPDRYLLVSDEPSRLNPDHLPMTRAHGVSWPKTLMNSDTSRWGNGLKKWKEVVSSQVNAHASEALSELELTTKLSELSEEYNLFIGNSLGVRLVDMFSQHALGEVYSNRGASGIDGLVATCAGVSSAIGERTLLMLGDTSLLHDLNSLSLHRDKNNLILVINNDGGAIFDMLPVDASHKQKLYQMPHGYQFEHAAKQFGLNYAQVAEFETLKTKISEHRDSGTNTLLIEVITPQSKRLSIFAPSLPRYAHSDMSKRTKVNIVFVHGFLGSSEDWSQVISQLPSWAEGHCIDLPGHGKNQDLEPKSLDDFSSYLLSALKPLAKSKRPLVLVGYSLGASTHVQFDPTSVRHFEYS</sequence>
<feature type="domain" description="Thiamine pyrophosphate enzyme N-terminal TPP-binding" evidence="9">
    <location>
        <begin position="19"/>
        <end position="126"/>
    </location>
</feature>
<dbReference type="EMBL" id="BBSC01000010">
    <property type="protein sequence ID" value="GAM77808.1"/>
    <property type="molecule type" value="Genomic_DNA"/>
</dbReference>
<reference evidence="12 13" key="1">
    <citation type="submission" date="2015-01" db="EMBL/GenBank/DDBJ databases">
        <title>Vibrio sp. C94 JCM 19241 whole genome shotgun sequence.</title>
        <authorList>
            <person name="Sawabe T."/>
            <person name="Meirelles P."/>
            <person name="Feng G."/>
            <person name="Sayaka M."/>
            <person name="Hattori M."/>
            <person name="Ohkuma M."/>
        </authorList>
    </citation>
    <scope>NUCLEOTIDE SEQUENCE [LARGE SCALE GENOMIC DNA]</scope>
    <source>
        <strain evidence="13">JCM 19241</strain>
    </source>
</reference>
<dbReference type="GO" id="GO:0009234">
    <property type="term" value="P:menaquinone biosynthetic process"/>
    <property type="evidence" value="ECO:0007669"/>
    <property type="project" value="UniProtKB-UniRule"/>
</dbReference>
<organism evidence="12 13">
    <name type="scientific">Vibrio ishigakensis</name>
    <dbReference type="NCBI Taxonomy" id="1481914"/>
    <lineage>
        <taxon>Bacteria</taxon>
        <taxon>Pseudomonadati</taxon>
        <taxon>Pseudomonadota</taxon>
        <taxon>Gammaproteobacteria</taxon>
        <taxon>Vibrionales</taxon>
        <taxon>Vibrionaceae</taxon>
        <taxon>Vibrio</taxon>
    </lineage>
</organism>
<comment type="catalytic activity">
    <reaction evidence="8">
        <text>isochorismate + 2-oxoglutarate + H(+) = 5-enolpyruvoyl-6-hydroxy-2-succinyl-cyclohex-3-ene-1-carboxylate + CO2</text>
        <dbReference type="Rhea" id="RHEA:25593"/>
        <dbReference type="ChEBI" id="CHEBI:15378"/>
        <dbReference type="ChEBI" id="CHEBI:16526"/>
        <dbReference type="ChEBI" id="CHEBI:16810"/>
        <dbReference type="ChEBI" id="CHEBI:29780"/>
        <dbReference type="ChEBI" id="CHEBI:58818"/>
        <dbReference type="EC" id="2.2.1.9"/>
    </reaction>
</comment>
<dbReference type="Gene3D" id="3.40.50.1820">
    <property type="entry name" value="alpha/beta hydrolase"/>
    <property type="match status" value="1"/>
</dbReference>
<evidence type="ECO:0000256" key="1">
    <source>
        <dbReference type="ARBA" id="ARBA00022428"/>
    </source>
</evidence>
<dbReference type="SUPFAM" id="SSF52518">
    <property type="entry name" value="Thiamin diphosphate-binding fold (THDP-binding)"/>
    <property type="match status" value="2"/>
</dbReference>
<feature type="domain" description="AB hydrolase-1" evidence="10">
    <location>
        <begin position="574"/>
        <end position="650"/>
    </location>
</feature>
<dbReference type="Gene3D" id="3.40.50.1220">
    <property type="entry name" value="TPP-binding domain"/>
    <property type="match status" value="1"/>
</dbReference>
<dbReference type="GO" id="GO:0000287">
    <property type="term" value="F:magnesium ion binding"/>
    <property type="evidence" value="ECO:0007669"/>
    <property type="project" value="UniProtKB-UniRule"/>
</dbReference>
<protein>
    <recommendedName>
        <fullName evidence="8">2-succinyl-5-enolpyruvyl-6-hydroxy-3-cyclohexene-1-carboxylate synthase</fullName>
        <shortName evidence="8">SEPHCHC synthase</shortName>
        <ecNumber evidence="8">2.2.1.9</ecNumber>
    </recommendedName>
    <alternativeName>
        <fullName evidence="8">Menaquinone biosynthesis protein MenD</fullName>
    </alternativeName>
</protein>
<dbReference type="AlphaFoldDB" id="A0A0B8QRZ6"/>
<evidence type="ECO:0000256" key="6">
    <source>
        <dbReference type="ARBA" id="ARBA00023211"/>
    </source>
</evidence>
<comment type="caution">
    <text evidence="12">The sequence shown here is derived from an EMBL/GenBank/DDBJ whole genome shotgun (WGS) entry which is preliminary data.</text>
</comment>
<dbReference type="SUPFAM" id="SSF53474">
    <property type="entry name" value="alpha/beta-Hydrolases"/>
    <property type="match status" value="1"/>
</dbReference>
<dbReference type="NCBIfam" id="TIGR00173">
    <property type="entry name" value="menD"/>
    <property type="match status" value="1"/>
</dbReference>
<evidence type="ECO:0000259" key="9">
    <source>
        <dbReference type="Pfam" id="PF02776"/>
    </source>
</evidence>
<evidence type="ECO:0000313" key="13">
    <source>
        <dbReference type="Proteomes" id="UP000031666"/>
    </source>
</evidence>
<dbReference type="UniPathway" id="UPA01057">
    <property type="reaction ID" value="UER00164"/>
</dbReference>
<evidence type="ECO:0000256" key="3">
    <source>
        <dbReference type="ARBA" id="ARBA00022723"/>
    </source>
</evidence>
<dbReference type="GO" id="GO:0070204">
    <property type="term" value="F:2-succinyl-5-enolpyruvyl-6-hydroxy-3-cyclohexene-1-carboxylic-acid synthase activity"/>
    <property type="evidence" value="ECO:0007669"/>
    <property type="project" value="UniProtKB-UniRule"/>
</dbReference>
<comment type="pathway">
    <text evidence="8">Quinol/quinone metabolism; menaquinone biosynthesis.</text>
</comment>
<comment type="similarity">
    <text evidence="8">Belongs to the TPP enzyme family. MenD subfamily.</text>
</comment>
<dbReference type="InterPro" id="IPR000073">
    <property type="entry name" value="AB_hydrolase_1"/>
</dbReference>
<keyword evidence="5 8" id="KW-0786">Thiamine pyrophosphate</keyword>
<dbReference type="SUPFAM" id="SSF52467">
    <property type="entry name" value="DHS-like NAD/FAD-binding domain"/>
    <property type="match status" value="1"/>
</dbReference>
<evidence type="ECO:0000256" key="8">
    <source>
        <dbReference type="HAMAP-Rule" id="MF_01659"/>
    </source>
</evidence>
<comment type="subunit">
    <text evidence="8">Homodimer.</text>
</comment>
<dbReference type="PANTHER" id="PTHR42916">
    <property type="entry name" value="2-SUCCINYL-5-ENOLPYRUVYL-6-HYDROXY-3-CYCLOHEXENE-1-CARBOXYLATE SYNTHASE"/>
    <property type="match status" value="1"/>
</dbReference>
<evidence type="ECO:0000313" key="12">
    <source>
        <dbReference type="EMBL" id="GAM77808.1"/>
    </source>
</evidence>
<dbReference type="EC" id="2.2.1.9" evidence="8"/>
<dbReference type="PANTHER" id="PTHR42916:SF1">
    <property type="entry name" value="PROTEIN PHYLLO, CHLOROPLASTIC"/>
    <property type="match status" value="1"/>
</dbReference>
<reference evidence="12 13" key="2">
    <citation type="submission" date="2015-01" db="EMBL/GenBank/DDBJ databases">
        <authorList>
            <consortium name="NBRP consortium"/>
            <person name="Sawabe T."/>
            <person name="Meirelles P."/>
            <person name="Feng G."/>
            <person name="Sayaka M."/>
            <person name="Hattori M."/>
            <person name="Ohkuma M."/>
        </authorList>
    </citation>
    <scope>NUCLEOTIDE SEQUENCE [LARGE SCALE GENOMIC DNA]</scope>
    <source>
        <strain evidence="13">JCM 19241</strain>
    </source>
</reference>
<dbReference type="GO" id="GO:0016829">
    <property type="term" value="F:lyase activity"/>
    <property type="evidence" value="ECO:0007669"/>
    <property type="project" value="UniProtKB-KW"/>
</dbReference>
<dbReference type="Pfam" id="PF12697">
    <property type="entry name" value="Abhydrolase_6"/>
    <property type="match status" value="1"/>
</dbReference>
<dbReference type="InterPro" id="IPR029061">
    <property type="entry name" value="THDP-binding"/>
</dbReference>
<dbReference type="GO" id="GO:0030976">
    <property type="term" value="F:thiamine pyrophosphate binding"/>
    <property type="evidence" value="ECO:0007669"/>
    <property type="project" value="UniProtKB-UniRule"/>
</dbReference>
<comment type="function">
    <text evidence="8">Catalyzes the thiamine diphosphate-dependent decarboxylation of 2-oxoglutarate and the subsequent addition of the resulting succinic semialdehyde-thiamine pyrophosphate anion to isochorismate to yield 2-succinyl-5-enolpyruvyl-6-hydroxy-3-cyclohexene-1-carboxylate (SEPHCHC).</text>
</comment>
<gene>
    <name evidence="8" type="primary">menD</name>
    <name evidence="12" type="ORF">JCM19241_4472</name>
</gene>
<dbReference type="InterPro" id="IPR029058">
    <property type="entry name" value="AB_hydrolase_fold"/>
</dbReference>